<protein>
    <submittedName>
        <fullName evidence="2">Putative secreted protein</fullName>
    </submittedName>
</protein>
<dbReference type="AlphaFoldDB" id="A0A6B0U8Z7"/>
<accession>A0A6B0U8Z7</accession>
<keyword evidence="1" id="KW-1133">Transmembrane helix</keyword>
<evidence type="ECO:0000256" key="1">
    <source>
        <dbReference type="SAM" id="Phobius"/>
    </source>
</evidence>
<feature type="transmembrane region" description="Helical" evidence="1">
    <location>
        <begin position="6"/>
        <end position="27"/>
    </location>
</feature>
<reference evidence="2" key="1">
    <citation type="submission" date="2019-12" db="EMBL/GenBank/DDBJ databases">
        <title>An insight into the sialome of adult female Ixodes ricinus ticks feeding for 6 days.</title>
        <authorList>
            <person name="Perner J."/>
            <person name="Ribeiro J.M.C."/>
        </authorList>
    </citation>
    <scope>NUCLEOTIDE SEQUENCE</scope>
    <source>
        <strain evidence="2">Semi-engorged</strain>
        <tissue evidence="2">Salivary glands</tissue>
    </source>
</reference>
<name>A0A6B0U8Z7_IXORI</name>
<keyword evidence="1" id="KW-0472">Membrane</keyword>
<evidence type="ECO:0000313" key="2">
    <source>
        <dbReference type="EMBL" id="MXU85130.1"/>
    </source>
</evidence>
<sequence length="84" mass="9386">MLDLWIWIWLFHFERAKTANVLFVYVYGVYGQRQRGRGLVSAVSGGVGGEGGAAPDSRRVVDGRRRCVRRFCVDVGGVRCPIDV</sequence>
<keyword evidence="1" id="KW-0812">Transmembrane</keyword>
<organism evidence="2">
    <name type="scientific">Ixodes ricinus</name>
    <name type="common">Common tick</name>
    <name type="synonym">Acarus ricinus</name>
    <dbReference type="NCBI Taxonomy" id="34613"/>
    <lineage>
        <taxon>Eukaryota</taxon>
        <taxon>Metazoa</taxon>
        <taxon>Ecdysozoa</taxon>
        <taxon>Arthropoda</taxon>
        <taxon>Chelicerata</taxon>
        <taxon>Arachnida</taxon>
        <taxon>Acari</taxon>
        <taxon>Parasitiformes</taxon>
        <taxon>Ixodida</taxon>
        <taxon>Ixodoidea</taxon>
        <taxon>Ixodidae</taxon>
        <taxon>Ixodinae</taxon>
        <taxon>Ixodes</taxon>
    </lineage>
</organism>
<proteinExistence type="predicted"/>
<dbReference type="EMBL" id="GIFC01003047">
    <property type="protein sequence ID" value="MXU85130.1"/>
    <property type="molecule type" value="Transcribed_RNA"/>
</dbReference>